<evidence type="ECO:0000256" key="2">
    <source>
        <dbReference type="ARBA" id="ARBA00024341"/>
    </source>
</evidence>
<feature type="region of interest" description="Disordered" evidence="4">
    <location>
        <begin position="279"/>
        <end position="299"/>
    </location>
</feature>
<comment type="similarity">
    <text evidence="2">Belongs to the IQD family.</text>
</comment>
<dbReference type="Pfam" id="PF13178">
    <property type="entry name" value="DUF4005"/>
    <property type="match status" value="1"/>
</dbReference>
<organism evidence="6 7">
    <name type="scientific">Striga asiatica</name>
    <name type="common">Asiatic witchweed</name>
    <name type="synonym">Buchnera asiatica</name>
    <dbReference type="NCBI Taxonomy" id="4170"/>
    <lineage>
        <taxon>Eukaryota</taxon>
        <taxon>Viridiplantae</taxon>
        <taxon>Streptophyta</taxon>
        <taxon>Embryophyta</taxon>
        <taxon>Tracheophyta</taxon>
        <taxon>Spermatophyta</taxon>
        <taxon>Magnoliopsida</taxon>
        <taxon>eudicotyledons</taxon>
        <taxon>Gunneridae</taxon>
        <taxon>Pentapetalae</taxon>
        <taxon>asterids</taxon>
        <taxon>lamiids</taxon>
        <taxon>Lamiales</taxon>
        <taxon>Orobanchaceae</taxon>
        <taxon>Buchnereae</taxon>
        <taxon>Striga</taxon>
    </lineage>
</organism>
<dbReference type="PANTHER" id="PTHR32295:SF212">
    <property type="entry name" value="CALMODULIN BINDING PROTEIN-RELATED"/>
    <property type="match status" value="1"/>
</dbReference>
<dbReference type="CDD" id="cd23767">
    <property type="entry name" value="IQCD"/>
    <property type="match status" value="1"/>
</dbReference>
<accession>A0A5A7NZC9</accession>
<feature type="compositionally biased region" description="Basic and acidic residues" evidence="4">
    <location>
        <begin position="279"/>
        <end position="288"/>
    </location>
</feature>
<dbReference type="InterPro" id="IPR000048">
    <property type="entry name" value="IQ_motif_EF-hand-BS"/>
</dbReference>
<dbReference type="PROSITE" id="PS50096">
    <property type="entry name" value="IQ"/>
    <property type="match status" value="2"/>
</dbReference>
<protein>
    <submittedName>
        <fullName evidence="6">IQ-domain 12</fullName>
    </submittedName>
</protein>
<dbReference type="OrthoDB" id="696085at2759"/>
<evidence type="ECO:0000313" key="6">
    <source>
        <dbReference type="EMBL" id="GER25830.1"/>
    </source>
</evidence>
<keyword evidence="1" id="KW-0112">Calmodulin-binding</keyword>
<proteinExistence type="inferred from homology"/>
<keyword evidence="7" id="KW-1185">Reference proteome</keyword>
<comment type="subunit">
    <text evidence="3">Binds to multiple calmodulin (CaM) in the presence of Ca(2+) and CaM-like proteins.</text>
</comment>
<dbReference type="Gene3D" id="1.20.5.190">
    <property type="match status" value="1"/>
</dbReference>
<dbReference type="GO" id="GO:0005516">
    <property type="term" value="F:calmodulin binding"/>
    <property type="evidence" value="ECO:0007669"/>
    <property type="project" value="UniProtKB-KW"/>
</dbReference>
<dbReference type="InterPro" id="IPR025064">
    <property type="entry name" value="DUF4005"/>
</dbReference>
<dbReference type="EMBL" id="BKCP01000558">
    <property type="protein sequence ID" value="GER25830.1"/>
    <property type="molecule type" value="Genomic_DNA"/>
</dbReference>
<feature type="domain" description="DUF4005" evidence="5">
    <location>
        <begin position="279"/>
        <end position="320"/>
    </location>
</feature>
<name>A0A5A7NZC9_STRAF</name>
<evidence type="ECO:0000256" key="3">
    <source>
        <dbReference type="ARBA" id="ARBA00024378"/>
    </source>
</evidence>
<reference evidence="7" key="1">
    <citation type="journal article" date="2019" name="Curr. Biol.">
        <title>Genome Sequence of Striga asiatica Provides Insight into the Evolution of Plant Parasitism.</title>
        <authorList>
            <person name="Yoshida S."/>
            <person name="Kim S."/>
            <person name="Wafula E.K."/>
            <person name="Tanskanen J."/>
            <person name="Kim Y.M."/>
            <person name="Honaas L."/>
            <person name="Yang Z."/>
            <person name="Spallek T."/>
            <person name="Conn C.E."/>
            <person name="Ichihashi Y."/>
            <person name="Cheong K."/>
            <person name="Cui S."/>
            <person name="Der J.P."/>
            <person name="Gundlach H."/>
            <person name="Jiao Y."/>
            <person name="Hori C."/>
            <person name="Ishida J.K."/>
            <person name="Kasahara H."/>
            <person name="Kiba T."/>
            <person name="Kim M.S."/>
            <person name="Koo N."/>
            <person name="Laohavisit A."/>
            <person name="Lee Y.H."/>
            <person name="Lumba S."/>
            <person name="McCourt P."/>
            <person name="Mortimer J.C."/>
            <person name="Mutuku J.M."/>
            <person name="Nomura T."/>
            <person name="Sasaki-Sekimoto Y."/>
            <person name="Seto Y."/>
            <person name="Wang Y."/>
            <person name="Wakatake T."/>
            <person name="Sakakibara H."/>
            <person name="Demura T."/>
            <person name="Yamaguchi S."/>
            <person name="Yoneyama K."/>
            <person name="Manabe R.I."/>
            <person name="Nelson D.C."/>
            <person name="Schulman A.H."/>
            <person name="Timko M.P."/>
            <person name="dePamphilis C.W."/>
            <person name="Choi D."/>
            <person name="Shirasu K."/>
        </authorList>
    </citation>
    <scope>NUCLEOTIDE SEQUENCE [LARGE SCALE GENOMIC DNA]</scope>
    <source>
        <strain evidence="7">cv. UVA1</strain>
    </source>
</reference>
<evidence type="ECO:0000313" key="7">
    <source>
        <dbReference type="Proteomes" id="UP000325081"/>
    </source>
</evidence>
<dbReference type="AlphaFoldDB" id="A0A5A7NZC9"/>
<dbReference type="Pfam" id="PF00612">
    <property type="entry name" value="IQ"/>
    <property type="match status" value="2"/>
</dbReference>
<comment type="caution">
    <text evidence="6">The sequence shown here is derived from an EMBL/GenBank/DDBJ whole genome shotgun (WGS) entry which is preliminary data.</text>
</comment>
<sequence>MAAEEQRKRALAVAVATAAAAEAAVAAANAAAEVVRLTSLSSENRATNLDFLAVKIQSAYRGHLARKALSALKGIVRLQALVRGELVRRRVFKTLPSSMSLLLLPESKTHVQRKRVPILLDYLSQCERLHSLNRKDRIKYEEGRFHNHSHSQRSWDLSLASKEDNEALYLQKREAVEKRERMKQYSFSHRERRNDHSLQEPMSHIENRKSSRFSQLIELEDENPRHHLTRSNTTKLEASQRQLAQVNTRASCRQEKTDELIIINSPYSQPRRSFCQVKEKKTSLDGENRSLPNSPGFPTYMAPTESARARCRSHSTPKQRLRLCETYSGEISPYKLGLSSWRLV</sequence>
<dbReference type="PANTHER" id="PTHR32295">
    <property type="entry name" value="IQ-DOMAIN 5-RELATED"/>
    <property type="match status" value="1"/>
</dbReference>
<evidence type="ECO:0000256" key="1">
    <source>
        <dbReference type="ARBA" id="ARBA00022860"/>
    </source>
</evidence>
<gene>
    <name evidence="6" type="ORF">STAS_01433</name>
</gene>
<dbReference type="Proteomes" id="UP000325081">
    <property type="component" value="Unassembled WGS sequence"/>
</dbReference>
<evidence type="ECO:0000259" key="5">
    <source>
        <dbReference type="Pfam" id="PF13178"/>
    </source>
</evidence>
<evidence type="ECO:0000256" key="4">
    <source>
        <dbReference type="SAM" id="MobiDB-lite"/>
    </source>
</evidence>